<dbReference type="Pfam" id="PF13561">
    <property type="entry name" value="adh_short_C2"/>
    <property type="match status" value="1"/>
</dbReference>
<sequence>MSNFLVVGGSSGIGLALVEKLSKEGHKVYSTFNTNEKANFGNVSYQKLDVLNGVLPIDFLPESLDGFVYCPGSINLKPFSRFSAEDLIEDYKLQVVGATEILKSILPNLKKSKNASVLFFSTIAVQQGFSFHSQISASKGALEGLTRALAAELAPIIRVNAIAPSLTETPLSDRLINSEAKKDAQAEKNPMRRIGSVDDITEAAAFLLSDKSSWITGQILHIDGGLSAIKF</sequence>
<dbReference type="GO" id="GO:0016491">
    <property type="term" value="F:oxidoreductase activity"/>
    <property type="evidence" value="ECO:0007669"/>
    <property type="project" value="UniProtKB-KW"/>
</dbReference>
<dbReference type="InterPro" id="IPR036291">
    <property type="entry name" value="NAD(P)-bd_dom_sf"/>
</dbReference>
<evidence type="ECO:0000313" key="4">
    <source>
        <dbReference type="Proteomes" id="UP000249873"/>
    </source>
</evidence>
<dbReference type="KEGG" id="als:DJ013_10565"/>
<accession>A0A2Z4GBL4</accession>
<dbReference type="InterPro" id="IPR051122">
    <property type="entry name" value="SDR_DHRS6-like"/>
</dbReference>
<protein>
    <submittedName>
        <fullName evidence="3">Oxidoreductase</fullName>
    </submittedName>
</protein>
<gene>
    <name evidence="3" type="ORF">DJ013_10565</name>
</gene>
<proteinExistence type="inferred from homology"/>
<dbReference type="PRINTS" id="PR00081">
    <property type="entry name" value="GDHRDH"/>
</dbReference>
<dbReference type="InterPro" id="IPR002347">
    <property type="entry name" value="SDR_fam"/>
</dbReference>
<dbReference type="OrthoDB" id="9803333at2"/>
<comment type="similarity">
    <text evidence="1">Belongs to the short-chain dehydrogenases/reductases (SDR) family.</text>
</comment>
<dbReference type="PANTHER" id="PTHR43477:SF1">
    <property type="entry name" value="DIHYDROANTICAPSIN 7-DEHYDROGENASE"/>
    <property type="match status" value="1"/>
</dbReference>
<dbReference type="SUPFAM" id="SSF51735">
    <property type="entry name" value="NAD(P)-binding Rossmann-fold domains"/>
    <property type="match status" value="1"/>
</dbReference>
<dbReference type="PANTHER" id="PTHR43477">
    <property type="entry name" value="DIHYDROANTICAPSIN 7-DEHYDROGENASE"/>
    <property type="match status" value="1"/>
</dbReference>
<evidence type="ECO:0000256" key="1">
    <source>
        <dbReference type="ARBA" id="ARBA00006484"/>
    </source>
</evidence>
<dbReference type="RefSeq" id="WP_111371780.1">
    <property type="nucleotide sequence ID" value="NZ_CP029480.1"/>
</dbReference>
<dbReference type="CDD" id="cd05233">
    <property type="entry name" value="SDR_c"/>
    <property type="match status" value="1"/>
</dbReference>
<dbReference type="AlphaFoldDB" id="A0A2Z4GBL4"/>
<keyword evidence="2" id="KW-0560">Oxidoreductase</keyword>
<organism evidence="3 4">
    <name type="scientific">Arcticibacterium luteifluviistationis</name>
    <dbReference type="NCBI Taxonomy" id="1784714"/>
    <lineage>
        <taxon>Bacteria</taxon>
        <taxon>Pseudomonadati</taxon>
        <taxon>Bacteroidota</taxon>
        <taxon>Cytophagia</taxon>
        <taxon>Cytophagales</taxon>
        <taxon>Leadbetterellaceae</taxon>
        <taxon>Arcticibacterium</taxon>
    </lineage>
</organism>
<keyword evidence="4" id="KW-1185">Reference proteome</keyword>
<dbReference type="Proteomes" id="UP000249873">
    <property type="component" value="Chromosome"/>
</dbReference>
<evidence type="ECO:0000313" key="3">
    <source>
        <dbReference type="EMBL" id="AWV98587.1"/>
    </source>
</evidence>
<dbReference type="EMBL" id="CP029480">
    <property type="protein sequence ID" value="AWV98587.1"/>
    <property type="molecule type" value="Genomic_DNA"/>
</dbReference>
<dbReference type="Gene3D" id="3.40.50.720">
    <property type="entry name" value="NAD(P)-binding Rossmann-like Domain"/>
    <property type="match status" value="1"/>
</dbReference>
<reference evidence="3 4" key="1">
    <citation type="submission" date="2018-05" db="EMBL/GenBank/DDBJ databases">
        <title>Complete genome sequence of Arcticibacterium luteifluviistationis SM1504T, a cytophagaceae bacterium isolated from Arctic surface seawater.</title>
        <authorList>
            <person name="Li Y."/>
            <person name="Qin Q.-L."/>
        </authorList>
    </citation>
    <scope>NUCLEOTIDE SEQUENCE [LARGE SCALE GENOMIC DNA]</scope>
    <source>
        <strain evidence="3 4">SM1504</strain>
    </source>
</reference>
<name>A0A2Z4GBL4_9BACT</name>
<evidence type="ECO:0000256" key="2">
    <source>
        <dbReference type="ARBA" id="ARBA00023002"/>
    </source>
</evidence>